<dbReference type="InterPro" id="IPR011035">
    <property type="entry name" value="Ribosomal_bL25/Gln-tRNA_synth"/>
</dbReference>
<dbReference type="PANTHER" id="PTHR33284">
    <property type="entry name" value="RIBOSOMAL PROTEIN L25/GLN-TRNA SYNTHETASE, ANTI-CODON-BINDING DOMAIN-CONTAINING PROTEIN"/>
    <property type="match status" value="1"/>
</dbReference>
<dbReference type="Proteomes" id="UP001439008">
    <property type="component" value="Unassembled WGS sequence"/>
</dbReference>
<protein>
    <submittedName>
        <fullName evidence="7">Uncharacterized protein</fullName>
    </submittedName>
</protein>
<feature type="non-terminal residue" evidence="7">
    <location>
        <position position="274"/>
    </location>
</feature>
<reference evidence="7 8" key="1">
    <citation type="journal article" date="2024" name="BMC Biol.">
        <title>Comparative genomics of Ascetosporea gives new insight into the evolutionary basis for animal parasitism in Rhizaria.</title>
        <authorList>
            <person name="Hiltunen Thoren M."/>
            <person name="Onut-Brannstrom I."/>
            <person name="Alfjorden A."/>
            <person name="Peckova H."/>
            <person name="Swords F."/>
            <person name="Hooper C."/>
            <person name="Holzer A.S."/>
            <person name="Bass D."/>
            <person name="Burki F."/>
        </authorList>
    </citation>
    <scope>NUCLEOTIDE SEQUENCE [LARGE SCALE GENOMIC DNA]</scope>
    <source>
        <strain evidence="7">20-A016</strain>
    </source>
</reference>
<dbReference type="Pfam" id="PF01386">
    <property type="entry name" value="Ribosomal_L25p"/>
    <property type="match status" value="1"/>
</dbReference>
<evidence type="ECO:0000313" key="7">
    <source>
        <dbReference type="EMBL" id="MES1920863.1"/>
    </source>
</evidence>
<sequence>WLNKNIQKQYKSFLALKALKLKMPLRIVNRFIKYRELPPLTPMCNYLRRDKPENKWDIPVADAFHLHKKGKKFTKKLREFGLVPSDISNFSEEKRFGRIAIPHKQIKSLLETFGFSASLLKLKIKNLNSDESDNLDNLEIKVIAKEVFYHPISQEPLSVTFQRFIEDKPIKIQFPIFYENKLSCKGVRKQNGALRILKNKILCVYKGKEKNLPKFLRINLANLELGRSCNVFDINFPPEVKPVWKYKTPPKFCKVVACTEQKEEEKKEEKEEKN</sequence>
<organism evidence="7 8">
    <name type="scientific">Bonamia ostreae</name>
    <dbReference type="NCBI Taxonomy" id="126728"/>
    <lineage>
        <taxon>Eukaryota</taxon>
        <taxon>Sar</taxon>
        <taxon>Rhizaria</taxon>
        <taxon>Endomyxa</taxon>
        <taxon>Ascetosporea</taxon>
        <taxon>Haplosporida</taxon>
        <taxon>Bonamia</taxon>
    </lineage>
</organism>
<gene>
    <name evidence="7" type="ORF">MHBO_002485</name>
</gene>
<evidence type="ECO:0000313" key="8">
    <source>
        <dbReference type="Proteomes" id="UP001439008"/>
    </source>
</evidence>
<dbReference type="EMBL" id="JBDODL010000916">
    <property type="protein sequence ID" value="MES1920863.1"/>
    <property type="molecule type" value="Genomic_DNA"/>
</dbReference>
<keyword evidence="4" id="KW-0687">Ribonucleoprotein</keyword>
<name>A0ABV2AMG8_9EUKA</name>
<feature type="domain" description="Large ribosomal subunit protein bL25 L25" evidence="5">
    <location>
        <begin position="69"/>
        <end position="161"/>
    </location>
</feature>
<dbReference type="InterPro" id="IPR020930">
    <property type="entry name" value="Ribosomal_uL5_bac-type"/>
</dbReference>
<feature type="domain" description="Large ribosomal subunit protein bL25 beta" evidence="6">
    <location>
        <begin position="170"/>
        <end position="243"/>
    </location>
</feature>
<evidence type="ECO:0000259" key="5">
    <source>
        <dbReference type="Pfam" id="PF01386"/>
    </source>
</evidence>
<dbReference type="PANTHER" id="PTHR33284:SF1">
    <property type="entry name" value="RIBOSOMAL PROTEIN L25_GLN-TRNA SYNTHETASE, ANTI-CODON-BINDING DOMAIN-CONTAINING PROTEIN"/>
    <property type="match status" value="1"/>
</dbReference>
<dbReference type="InterPro" id="IPR020057">
    <property type="entry name" value="Ribosomal_bL25_b-dom"/>
</dbReference>
<keyword evidence="1" id="KW-0699">rRNA-binding</keyword>
<dbReference type="Gene3D" id="2.170.120.20">
    <property type="entry name" value="Ribosomal protein L25, beta domain"/>
    <property type="match status" value="1"/>
</dbReference>
<evidence type="ECO:0000256" key="3">
    <source>
        <dbReference type="ARBA" id="ARBA00022980"/>
    </source>
</evidence>
<dbReference type="InterPro" id="IPR020056">
    <property type="entry name" value="Rbsml_bL25/Gln-tRNA_synth_N"/>
</dbReference>
<evidence type="ECO:0000256" key="4">
    <source>
        <dbReference type="ARBA" id="ARBA00023274"/>
    </source>
</evidence>
<accession>A0ABV2AMG8</accession>
<dbReference type="InterPro" id="IPR037121">
    <property type="entry name" value="Ribosomal_bL25_C"/>
</dbReference>
<evidence type="ECO:0000256" key="2">
    <source>
        <dbReference type="ARBA" id="ARBA00022884"/>
    </source>
</evidence>
<dbReference type="Gene3D" id="2.40.240.10">
    <property type="entry name" value="Ribosomal Protein L25, Chain P"/>
    <property type="match status" value="1"/>
</dbReference>
<feature type="non-terminal residue" evidence="7">
    <location>
        <position position="1"/>
    </location>
</feature>
<proteinExistence type="predicted"/>
<dbReference type="SUPFAM" id="SSF50715">
    <property type="entry name" value="Ribosomal protein L25-like"/>
    <property type="match status" value="1"/>
</dbReference>
<keyword evidence="3" id="KW-0689">Ribosomal protein</keyword>
<comment type="caution">
    <text evidence="7">The sequence shown here is derived from an EMBL/GenBank/DDBJ whole genome shotgun (WGS) entry which is preliminary data.</text>
</comment>
<dbReference type="Pfam" id="PF14693">
    <property type="entry name" value="Ribosomal_TL5_C"/>
    <property type="match status" value="1"/>
</dbReference>
<dbReference type="InterPro" id="IPR029751">
    <property type="entry name" value="Ribosomal_L25_dom"/>
</dbReference>
<evidence type="ECO:0000259" key="6">
    <source>
        <dbReference type="Pfam" id="PF14693"/>
    </source>
</evidence>
<evidence type="ECO:0000256" key="1">
    <source>
        <dbReference type="ARBA" id="ARBA00022730"/>
    </source>
</evidence>
<keyword evidence="8" id="KW-1185">Reference proteome</keyword>
<keyword evidence="2" id="KW-0694">RNA-binding</keyword>